<evidence type="ECO:0000256" key="6">
    <source>
        <dbReference type="ARBA" id="ARBA00022840"/>
    </source>
</evidence>
<dbReference type="SMART" id="SM00490">
    <property type="entry name" value="HELICc"/>
    <property type="match status" value="1"/>
</dbReference>
<dbReference type="InterPro" id="IPR001650">
    <property type="entry name" value="Helicase_C-like"/>
</dbReference>
<evidence type="ECO:0008006" key="13">
    <source>
        <dbReference type="Google" id="ProtNLM"/>
    </source>
</evidence>
<organism evidence="11 12">
    <name type="scientific">Sorghum bicolor</name>
    <name type="common">Sorghum</name>
    <name type="synonym">Sorghum vulgare</name>
    <dbReference type="NCBI Taxonomy" id="4558"/>
    <lineage>
        <taxon>Eukaryota</taxon>
        <taxon>Viridiplantae</taxon>
        <taxon>Streptophyta</taxon>
        <taxon>Embryophyta</taxon>
        <taxon>Tracheophyta</taxon>
        <taxon>Spermatophyta</taxon>
        <taxon>Magnoliopsida</taxon>
        <taxon>Liliopsida</taxon>
        <taxon>Poales</taxon>
        <taxon>Poaceae</taxon>
        <taxon>PACMAD clade</taxon>
        <taxon>Panicoideae</taxon>
        <taxon>Andropogonodae</taxon>
        <taxon>Andropogoneae</taxon>
        <taxon>Sorghinae</taxon>
        <taxon>Sorghum</taxon>
    </lineage>
</organism>
<keyword evidence="6" id="KW-0067">ATP-binding</keyword>
<feature type="region of interest" description="Disordered" evidence="8">
    <location>
        <begin position="1244"/>
        <end position="1275"/>
    </location>
</feature>
<evidence type="ECO:0000256" key="2">
    <source>
        <dbReference type="ARBA" id="ARBA00009889"/>
    </source>
</evidence>
<dbReference type="Gene3D" id="3.40.50.300">
    <property type="entry name" value="P-loop containing nucleotide triphosphate hydrolases"/>
    <property type="match status" value="2"/>
</dbReference>
<name>A0A921QXP6_SORBI</name>
<feature type="region of interest" description="Disordered" evidence="8">
    <location>
        <begin position="33"/>
        <end position="190"/>
    </location>
</feature>
<comment type="caution">
    <text evidence="11">The sequence shown here is derived from an EMBL/GenBank/DDBJ whole genome shotgun (WGS) entry which is preliminary data.</text>
</comment>
<dbReference type="CDD" id="cd12091">
    <property type="entry name" value="FANCM_ID"/>
    <property type="match status" value="1"/>
</dbReference>
<feature type="domain" description="Helicase ATP-binding" evidence="9">
    <location>
        <begin position="227"/>
        <end position="396"/>
    </location>
</feature>
<sequence length="1472" mass="163979">MSAPPRLAVDDFYDDDGFDWEAAVQEIDRACALASASAPAPAPAPVHHPLPPRAPEPSAAGGVGAARQSTLDRFVDSFTKRRLEKERPAPAPAQAPPWGVGVDPGGGGGRVERPGVRAGEGSSRQAGEKAVEDRFVESFTRRQREKERAAAEVAPAPAPAGGRGRPAARAGKGCSGRGRGKRAGKGCSRRPNVEVDYGPCAIALDHEAVKTWIYPTNVEVREYQRYMVEKALFTNTLIALPTGLGKTFIAAVVMYNYFRWFPEGKIIFTCPSRPLVTQQIEACHNTVGIPQEWIIDMIGDRCPSTTRSVHWKSKRVFFVTPQVLHNDIQSGICMVQQIVCLVIDEAHRASGNYAYCMVIRELLAARVPLRILALTATPGSKHSKIQSVLDNLSISELIYCDEEDSRVNQYVNTRKVEVVQVPSGTDATQVADMLLDIVRPHINRLRDAGVIDHRDYANWTQYELLHFKDKFKEAPPPNIHEIERGEIERSFVILGPLCHTRRLLLSHGTQFAHVYLDKKLKGGFLNLMRKNDLFWRLKQKMKLSSSQGTGMTPKVEELKRLMLEHFMNGIGTDSNSTSSKIIIFSHYRESVNEIYCSLQNIDDKLIKPVKFIGQSSAGNNQLKGQSQKTQQAILQKFRSGVYNVLVATSIGEEGLDIIEVDLVICFDANVSPLRMIQRMGRTGRKNEGRVVVLAYEGQELQGYRKKQGDCRTMRKLLHNSERFEYHASPRMVPHVYKPEVKYVKLTIDKYIPHLKKKRVAAKEASPSPWKMSEADGQMIARYFGVCKEEVWRPSLVAFPRFQLYPSVVHKVPHSFRTTDMLTDAMQQLQDPSLFRTKCEIPLQEPANVAAVEEGLELEGLSAINGSEEMPQECDGSETSPRVVWNENVSVPGSPVKKYPIHTFFSGDYVTVDRRGSVSITFVPVLPQKFAFSKDIKNAVWNNKDQNKAEPYISAASVSRTTVEFVHPVANTDKHMFVDNVSTVAMHSPEYSGHCDNVDDNHVFTTVPPKTLTSPREKMDTPCNVKLPESTYSYQEDMELSPRLTAYMEEGIVPESPVVEVSDLHLEMDEAADFGAVPKRGSPKSCDERAHANVAGCHKGPLNFEKNGQLLSGANEPGGSSRLYVLDQTRAKTEEPMHPSNVKMTTPTTRHSPSGNLLYDSFSGDYQLRSGGDASGSVQQAPKYRRLCKYGDKIKRVSSMSLDGCHDRFGECNIANKDRPNQIKHAMGAKRKTKRRLDAYIDEEVEVSEDADVSEDEDDNQTEDKYEDSFIDDQAIPTECTQTEQGGGHNGDMMGFYRQSLLTQTPVVLPSRYLDVSDNSASRTGNASCSSEARHNSTETPKDIQTHHSMNPSPSYSVVQDRCETAIANCESSTKLDCRKRRLSFQQPPAIPVINLEPEPAPEPCSHVATGATDDLYFDDDFFENLDLDAIEAQATEQLRQKTTQSTQKPVEIKIKNASDMSFAPPSFDLGFE</sequence>
<comment type="subcellular location">
    <subcellularLocation>
        <location evidence="1">Nucleus</location>
    </subcellularLocation>
</comment>
<dbReference type="GO" id="GO:0005634">
    <property type="term" value="C:nucleus"/>
    <property type="evidence" value="ECO:0007669"/>
    <property type="project" value="UniProtKB-SubCell"/>
</dbReference>
<feature type="compositionally biased region" description="Basic and acidic residues" evidence="8">
    <location>
        <begin position="73"/>
        <end position="88"/>
    </location>
</feature>
<dbReference type="InterPro" id="IPR006935">
    <property type="entry name" value="Helicase/UvrB_N"/>
</dbReference>
<dbReference type="InterPro" id="IPR044749">
    <property type="entry name" value="FANCM_DEXDc"/>
</dbReference>
<feature type="compositionally biased region" description="Polar residues" evidence="8">
    <location>
        <begin position="1346"/>
        <end position="1355"/>
    </location>
</feature>
<dbReference type="PROSITE" id="PS51194">
    <property type="entry name" value="HELICASE_CTER"/>
    <property type="match status" value="1"/>
</dbReference>
<dbReference type="InterPro" id="IPR014001">
    <property type="entry name" value="Helicase_ATP-bd"/>
</dbReference>
<feature type="compositionally biased region" description="Basic and acidic residues" evidence="8">
    <location>
        <begin position="126"/>
        <end position="150"/>
    </location>
</feature>
<dbReference type="PANTHER" id="PTHR14025">
    <property type="entry name" value="FANCONI ANEMIA GROUP M FANCM FAMILY MEMBER"/>
    <property type="match status" value="1"/>
</dbReference>
<dbReference type="FunFam" id="3.40.50.300:FF:000861">
    <property type="entry name" value="Fanconi anemia, complementation group M"/>
    <property type="match status" value="1"/>
</dbReference>
<dbReference type="PANTHER" id="PTHR14025:SF20">
    <property type="entry name" value="FANCONI ANEMIA GROUP M PROTEIN"/>
    <property type="match status" value="1"/>
</dbReference>
<dbReference type="Pfam" id="PF04851">
    <property type="entry name" value="ResIII"/>
    <property type="match status" value="1"/>
</dbReference>
<dbReference type="Proteomes" id="UP000807115">
    <property type="component" value="Chromosome 5"/>
</dbReference>
<evidence type="ECO:0000259" key="10">
    <source>
        <dbReference type="PROSITE" id="PS51194"/>
    </source>
</evidence>
<evidence type="ECO:0000256" key="7">
    <source>
        <dbReference type="ARBA" id="ARBA00023242"/>
    </source>
</evidence>
<reference evidence="11" key="1">
    <citation type="journal article" date="2019" name="BMC Genomics">
        <title>A new reference genome for Sorghum bicolor reveals high levels of sequence similarity between sweet and grain genotypes: implications for the genetics of sugar metabolism.</title>
        <authorList>
            <person name="Cooper E.A."/>
            <person name="Brenton Z.W."/>
            <person name="Flinn B.S."/>
            <person name="Jenkins J."/>
            <person name="Shu S."/>
            <person name="Flowers D."/>
            <person name="Luo F."/>
            <person name="Wang Y."/>
            <person name="Xia P."/>
            <person name="Barry K."/>
            <person name="Daum C."/>
            <person name="Lipzen A."/>
            <person name="Yoshinaga Y."/>
            <person name="Schmutz J."/>
            <person name="Saski C."/>
            <person name="Vermerris W."/>
            <person name="Kresovich S."/>
        </authorList>
    </citation>
    <scope>NUCLEOTIDE SEQUENCE</scope>
</reference>
<dbReference type="SMART" id="SM00487">
    <property type="entry name" value="DEXDc"/>
    <property type="match status" value="1"/>
</dbReference>
<dbReference type="CDD" id="cd18033">
    <property type="entry name" value="DEXDc_FANCM"/>
    <property type="match status" value="1"/>
</dbReference>
<feature type="region of interest" description="Disordered" evidence="8">
    <location>
        <begin position="1316"/>
        <end position="1355"/>
    </location>
</feature>
<evidence type="ECO:0000256" key="5">
    <source>
        <dbReference type="ARBA" id="ARBA00022806"/>
    </source>
</evidence>
<feature type="domain" description="Helicase C-terminal" evidence="10">
    <location>
        <begin position="562"/>
        <end position="739"/>
    </location>
</feature>
<evidence type="ECO:0000313" key="12">
    <source>
        <dbReference type="Proteomes" id="UP000807115"/>
    </source>
</evidence>
<feature type="compositionally biased region" description="Acidic residues" evidence="8">
    <location>
        <begin position="1244"/>
        <end position="1260"/>
    </location>
</feature>
<dbReference type="GO" id="GO:0006281">
    <property type="term" value="P:DNA repair"/>
    <property type="evidence" value="ECO:0007669"/>
    <property type="project" value="InterPro"/>
</dbReference>
<evidence type="ECO:0000256" key="1">
    <source>
        <dbReference type="ARBA" id="ARBA00004123"/>
    </source>
</evidence>
<gene>
    <name evidence="11" type="ORF">BDA96_05G064400</name>
</gene>
<dbReference type="InterPro" id="IPR027417">
    <property type="entry name" value="P-loop_NTPase"/>
</dbReference>
<feature type="compositionally biased region" description="Polar residues" evidence="8">
    <location>
        <begin position="1141"/>
        <end position="1153"/>
    </location>
</feature>
<evidence type="ECO:0000313" key="11">
    <source>
        <dbReference type="EMBL" id="KAG0529042.1"/>
    </source>
</evidence>
<evidence type="ECO:0000256" key="8">
    <source>
        <dbReference type="SAM" id="MobiDB-lite"/>
    </source>
</evidence>
<feature type="compositionally biased region" description="Basic residues" evidence="8">
    <location>
        <begin position="178"/>
        <end position="188"/>
    </location>
</feature>
<keyword evidence="7" id="KW-0539">Nucleus</keyword>
<feature type="region of interest" description="Disordered" evidence="8">
    <location>
        <begin position="1133"/>
        <end position="1153"/>
    </location>
</feature>
<proteinExistence type="inferred from homology"/>
<dbReference type="EMBL" id="CM027684">
    <property type="protein sequence ID" value="KAG0529042.1"/>
    <property type="molecule type" value="Genomic_DNA"/>
</dbReference>
<evidence type="ECO:0000256" key="3">
    <source>
        <dbReference type="ARBA" id="ARBA00022741"/>
    </source>
</evidence>
<accession>A0A921QXP6</accession>
<dbReference type="Pfam" id="PF00271">
    <property type="entry name" value="Helicase_C"/>
    <property type="match status" value="1"/>
</dbReference>
<evidence type="ECO:0000259" key="9">
    <source>
        <dbReference type="PROSITE" id="PS51192"/>
    </source>
</evidence>
<dbReference type="SUPFAM" id="SSF52540">
    <property type="entry name" value="P-loop containing nucleoside triphosphate hydrolases"/>
    <property type="match status" value="1"/>
</dbReference>
<dbReference type="GO" id="GO:0016787">
    <property type="term" value="F:hydrolase activity"/>
    <property type="evidence" value="ECO:0007669"/>
    <property type="project" value="UniProtKB-KW"/>
</dbReference>
<dbReference type="GO" id="GO:0043138">
    <property type="term" value="F:3'-5' DNA helicase activity"/>
    <property type="evidence" value="ECO:0007669"/>
    <property type="project" value="InterPro"/>
</dbReference>
<protein>
    <recommendedName>
        <fullName evidence="13">Fanconi anemia group M protein</fullName>
    </recommendedName>
</protein>
<dbReference type="GO" id="GO:0003677">
    <property type="term" value="F:DNA binding"/>
    <property type="evidence" value="ECO:0007669"/>
    <property type="project" value="InterPro"/>
</dbReference>
<dbReference type="InterPro" id="IPR039686">
    <property type="entry name" value="FANCM/Mph1-like_ID"/>
</dbReference>
<keyword evidence="5" id="KW-0347">Helicase</keyword>
<feature type="compositionally biased region" description="Polar residues" evidence="8">
    <location>
        <begin position="1316"/>
        <end position="1330"/>
    </location>
</feature>
<dbReference type="GO" id="GO:0005524">
    <property type="term" value="F:ATP binding"/>
    <property type="evidence" value="ECO:0007669"/>
    <property type="project" value="UniProtKB-KW"/>
</dbReference>
<dbReference type="PROSITE" id="PS51192">
    <property type="entry name" value="HELICASE_ATP_BIND_1"/>
    <property type="match status" value="1"/>
</dbReference>
<keyword evidence="4" id="KW-0378">Hydrolase</keyword>
<feature type="compositionally biased region" description="Pro residues" evidence="8">
    <location>
        <begin position="40"/>
        <end position="55"/>
    </location>
</feature>
<evidence type="ECO:0000256" key="4">
    <source>
        <dbReference type="ARBA" id="ARBA00022801"/>
    </source>
</evidence>
<comment type="similarity">
    <text evidence="2">Belongs to the DEAD box helicase family. DEAH subfamily. FANCM sub-subfamily.</text>
</comment>
<feature type="compositionally biased region" description="Basic and acidic residues" evidence="8">
    <location>
        <begin position="1331"/>
        <end position="1345"/>
    </location>
</feature>
<keyword evidence="3" id="KW-0547">Nucleotide-binding</keyword>
<reference evidence="11" key="2">
    <citation type="submission" date="2020-10" db="EMBL/GenBank/DDBJ databases">
        <authorList>
            <person name="Cooper E.A."/>
            <person name="Brenton Z.W."/>
            <person name="Flinn B.S."/>
            <person name="Jenkins J."/>
            <person name="Shu S."/>
            <person name="Flowers D."/>
            <person name="Luo F."/>
            <person name="Wang Y."/>
            <person name="Xia P."/>
            <person name="Barry K."/>
            <person name="Daum C."/>
            <person name="Lipzen A."/>
            <person name="Yoshinaga Y."/>
            <person name="Schmutz J."/>
            <person name="Saski C."/>
            <person name="Vermerris W."/>
            <person name="Kresovich S."/>
        </authorList>
    </citation>
    <scope>NUCLEOTIDE SEQUENCE</scope>
</reference>
<dbReference type="GO" id="GO:0006310">
    <property type="term" value="P:DNA recombination"/>
    <property type="evidence" value="ECO:0007669"/>
    <property type="project" value="UniProtKB-ARBA"/>
</dbReference>